<keyword evidence="1" id="KW-0812">Transmembrane</keyword>
<feature type="transmembrane region" description="Helical" evidence="1">
    <location>
        <begin position="94"/>
        <end position="114"/>
    </location>
</feature>
<organism evidence="2 3">
    <name type="scientific">Chlorogloeopsis fritschii PCC 6912</name>
    <dbReference type="NCBI Taxonomy" id="211165"/>
    <lineage>
        <taxon>Bacteria</taxon>
        <taxon>Bacillati</taxon>
        <taxon>Cyanobacteriota</taxon>
        <taxon>Cyanophyceae</taxon>
        <taxon>Nostocales</taxon>
        <taxon>Chlorogloeopsidaceae</taxon>
        <taxon>Chlorogloeopsis</taxon>
    </lineage>
</organism>
<feature type="transmembrane region" description="Helical" evidence="1">
    <location>
        <begin position="219"/>
        <end position="236"/>
    </location>
</feature>
<dbReference type="NCBIfam" id="NF038305">
    <property type="entry name" value="HpsJ_fam"/>
    <property type="match status" value="1"/>
</dbReference>
<keyword evidence="3" id="KW-1185">Reference proteome</keyword>
<feature type="transmembrane region" description="Helical" evidence="1">
    <location>
        <begin position="26"/>
        <end position="50"/>
    </location>
</feature>
<feature type="transmembrane region" description="Helical" evidence="1">
    <location>
        <begin position="62"/>
        <end position="82"/>
    </location>
</feature>
<proteinExistence type="predicted"/>
<name>A0A3S1AHC6_CHLFR</name>
<evidence type="ECO:0000313" key="2">
    <source>
        <dbReference type="EMBL" id="RUR79687.1"/>
    </source>
</evidence>
<dbReference type="EMBL" id="RSCJ01000012">
    <property type="protein sequence ID" value="RUR79687.1"/>
    <property type="molecule type" value="Genomic_DNA"/>
</dbReference>
<evidence type="ECO:0000256" key="1">
    <source>
        <dbReference type="SAM" id="Phobius"/>
    </source>
</evidence>
<reference evidence="2 3" key="1">
    <citation type="journal article" date="2019" name="Genome Biol. Evol.">
        <title>Day and night: Metabolic profiles and evolutionary relationships of six axenic non-marine cyanobacteria.</title>
        <authorList>
            <person name="Will S.E."/>
            <person name="Henke P."/>
            <person name="Boedeker C."/>
            <person name="Huang S."/>
            <person name="Brinkmann H."/>
            <person name="Rohde M."/>
            <person name="Jarek M."/>
            <person name="Friedl T."/>
            <person name="Seufert S."/>
            <person name="Schumacher M."/>
            <person name="Overmann J."/>
            <person name="Neumann-Schaal M."/>
            <person name="Petersen J."/>
        </authorList>
    </citation>
    <scope>NUCLEOTIDE SEQUENCE [LARGE SCALE GENOMIC DNA]</scope>
    <source>
        <strain evidence="2 3">PCC 6912</strain>
    </source>
</reference>
<dbReference type="STRING" id="211165.GCA_000317285_01549"/>
<dbReference type="RefSeq" id="WP_235083037.1">
    <property type="nucleotide sequence ID" value="NZ_AJLN01000051.1"/>
</dbReference>
<dbReference type="AlphaFoldDB" id="A0A3S1AHC6"/>
<keyword evidence="1" id="KW-1133">Transmembrane helix</keyword>
<dbReference type="Proteomes" id="UP000268857">
    <property type="component" value="Unassembled WGS sequence"/>
</dbReference>
<gene>
    <name evidence="2" type="ORF">PCC6912_32230</name>
</gene>
<dbReference type="InterPro" id="IPR047709">
    <property type="entry name" value="HpsJ-like"/>
</dbReference>
<comment type="caution">
    <text evidence="2">The sequence shown here is derived from an EMBL/GenBank/DDBJ whole genome shotgun (WGS) entry which is preliminary data.</text>
</comment>
<protein>
    <submittedName>
        <fullName evidence="2">Uncharacterized protein</fullName>
    </submittedName>
</protein>
<accession>A0A3S1AHC6</accession>
<keyword evidence="1" id="KW-0472">Membrane</keyword>
<sequence length="249" mass="28258">MMKKKRETLLIKKPIEITETIEKRSFALLHFVGYILLIFSCIDYLGILIPPRLTDPSWEFQSIGQLVDHVWAPLLGLTFLFLQNKSSIVGTKQLTILQVLSWFALPIGILYLLLLPLGINNSLTLYKSINNQFTIQQAQQQEQIQKITESLNQITSTQELNNLAISLNIQNEAIVGQSPKNLKNQISQAIQTAAQNAYLTANAAKREQTKILIKQSVKINVGVIISGICFITIWKLTRWTRMIDKNVNQ</sequence>
<evidence type="ECO:0000313" key="3">
    <source>
        <dbReference type="Proteomes" id="UP000268857"/>
    </source>
</evidence>